<dbReference type="OrthoDB" id="4232626at2759"/>
<reference evidence="1" key="1">
    <citation type="journal article" date="2014" name="Nat. Commun.">
        <title>Multiple recent horizontal transfers of a large genomic region in cheese making fungi.</title>
        <authorList>
            <person name="Cheeseman K."/>
            <person name="Ropars J."/>
            <person name="Renault P."/>
            <person name="Dupont J."/>
            <person name="Gouzy J."/>
            <person name="Branca A."/>
            <person name="Abraham A.L."/>
            <person name="Ceppi M."/>
            <person name="Conseiller E."/>
            <person name="Debuchy R."/>
            <person name="Malagnac F."/>
            <person name="Goarin A."/>
            <person name="Silar P."/>
            <person name="Lacoste S."/>
            <person name="Sallet E."/>
            <person name="Bensimon A."/>
            <person name="Giraud T."/>
            <person name="Brygoo Y."/>
        </authorList>
    </citation>
    <scope>NUCLEOTIDE SEQUENCE [LARGE SCALE GENOMIC DNA]</scope>
    <source>
        <strain evidence="1">FM164</strain>
    </source>
</reference>
<dbReference type="STRING" id="1365484.W6QKD2"/>
<gene>
    <name evidence="1" type="ORF">PROQFM164_S05g000294</name>
</gene>
<name>W6QKD2_PENRF</name>
<dbReference type="AlphaFoldDB" id="W6QKD2"/>
<dbReference type="EMBL" id="HG792019">
    <property type="protein sequence ID" value="CDM36461.1"/>
    <property type="molecule type" value="Genomic_DNA"/>
</dbReference>
<evidence type="ECO:0000313" key="1">
    <source>
        <dbReference type="EMBL" id="CDM36461.1"/>
    </source>
</evidence>
<proteinExistence type="predicted"/>
<dbReference type="Proteomes" id="UP000030686">
    <property type="component" value="Unassembled WGS sequence"/>
</dbReference>
<accession>W6QKD2</accession>
<evidence type="ECO:0000313" key="2">
    <source>
        <dbReference type="Proteomes" id="UP000030686"/>
    </source>
</evidence>
<protein>
    <submittedName>
        <fullName evidence="1">Uncharacterized protein</fullName>
    </submittedName>
</protein>
<organism evidence="1 2">
    <name type="scientific">Penicillium roqueforti (strain FM164)</name>
    <dbReference type="NCBI Taxonomy" id="1365484"/>
    <lineage>
        <taxon>Eukaryota</taxon>
        <taxon>Fungi</taxon>
        <taxon>Dikarya</taxon>
        <taxon>Ascomycota</taxon>
        <taxon>Pezizomycotina</taxon>
        <taxon>Eurotiomycetes</taxon>
        <taxon>Eurotiomycetidae</taxon>
        <taxon>Eurotiales</taxon>
        <taxon>Aspergillaceae</taxon>
        <taxon>Penicillium</taxon>
    </lineage>
</organism>
<keyword evidence="2" id="KW-1185">Reference proteome</keyword>
<sequence>MFDANRANLGRTPSYPLLALPGIVPQIDYSQVSEANAFALKAHLSPCQRQNVEGFEKFYSSTNIDWKPVEKQLLLITFNYGHDDNDQARPSSRRVKKRGRVSAISRMLAEHKAHIDTEEEATGRPSTWSLVYDRMRCVIRSYPLMSDWCWEDPKDKKHYKLRAPYLERLINHVDEGGSLNDHDDVPSDIRRDLILESQTGKKPPKG</sequence>